<dbReference type="Gene3D" id="3.10.129.10">
    <property type="entry name" value="Hotdog Thioesterase"/>
    <property type="match status" value="1"/>
</dbReference>
<protein>
    <submittedName>
        <fullName evidence="1">Uncharacterized protein</fullName>
    </submittedName>
</protein>
<dbReference type="EMBL" id="JADAQT010000113">
    <property type="protein sequence ID" value="MBE1878904.1"/>
    <property type="molecule type" value="Genomic_DNA"/>
</dbReference>
<evidence type="ECO:0000313" key="2">
    <source>
        <dbReference type="Proteomes" id="UP000625527"/>
    </source>
</evidence>
<comment type="caution">
    <text evidence="1">The sequence shown here is derived from an EMBL/GenBank/DDBJ whole genome shotgun (WGS) entry which is preliminary data.</text>
</comment>
<evidence type="ECO:0000313" key="1">
    <source>
        <dbReference type="EMBL" id="MBE1878904.1"/>
    </source>
</evidence>
<name>A0ABR9N6V9_9MICO</name>
<gene>
    <name evidence="1" type="ORF">IHE71_24745</name>
</gene>
<reference evidence="1 2" key="1">
    <citation type="submission" date="2020-10" db="EMBL/GenBank/DDBJ databases">
        <title>Myceligenerans pegani sp. nov., an endophytic actinomycete isolated from Peganum harmala L. in Xinjiang, China.</title>
        <authorList>
            <person name="Xin L."/>
        </authorList>
    </citation>
    <scope>NUCLEOTIDE SEQUENCE [LARGE SCALE GENOMIC DNA]</scope>
    <source>
        <strain evidence="1 2">TRM65318</strain>
    </source>
</reference>
<accession>A0ABR9N6V9</accession>
<organism evidence="1 2">
    <name type="scientific">Myceligenerans pegani</name>
    <dbReference type="NCBI Taxonomy" id="2776917"/>
    <lineage>
        <taxon>Bacteria</taxon>
        <taxon>Bacillati</taxon>
        <taxon>Actinomycetota</taxon>
        <taxon>Actinomycetes</taxon>
        <taxon>Micrococcales</taxon>
        <taxon>Promicromonosporaceae</taxon>
        <taxon>Myceligenerans</taxon>
    </lineage>
</organism>
<sequence length="288" mass="31071">MPTSTDATATYDDIAPLICVTRPYYALEDLRSTTPGRATAVIPVQAPPGRQTQVISVGEVGRHLAVLGLSAAATRNPADGRHFYLANRAVGRMYPAGESPAPGPLIGTAVVQGRNRRQAVVHTELRDSAGALVARMDVQYKVMTAAVFYRLMGPPTETDADSPENPYAAPMPVSDVSVHEQYGCAKLDVRAEMCRGHFDGFPALPVSMASYASFEVFHQVLDLTAGPGARWRCGAFRLKAEHLAMAGQTCTVEIEPTKPRLASQAFSGTVRTAEQRKAVRIWVDYDVV</sequence>
<dbReference type="RefSeq" id="WP_192865463.1">
    <property type="nucleotide sequence ID" value="NZ_JADAQT010000113.1"/>
</dbReference>
<dbReference type="Proteomes" id="UP000625527">
    <property type="component" value="Unassembled WGS sequence"/>
</dbReference>
<proteinExistence type="predicted"/>
<keyword evidence="2" id="KW-1185">Reference proteome</keyword>